<evidence type="ECO:0000313" key="3">
    <source>
        <dbReference type="Proteomes" id="UP000054729"/>
    </source>
</evidence>
<dbReference type="PATRIC" id="fig|66969.6.peg.2211"/>
<sequence length="281" mass="31693">MATNEEIQSIKNNLMQRIETCRTQGTHSLHLSFLYLHLLSMDDLLVALQSIPCNVNSLFLCGNDLYKFGAKNIQTILQSIPENVKKIYLGYNQLNILGVEGIKTVQQSLHPSVALDLMTGNDLHQLRDFKQLDVNVLMGPIRGARIRDSQLAAKDLIFELKHIPLDITTLDLSNRNLHEFDLVDLAKALATMPSHVTYVDLSNNGLFINKTPKEIADFKQNLDKKSHRFHLAGNDESNQNSKNQFGFFNHQSKSTIEEVKELQLSESTSVNPKSPDSPSRN</sequence>
<accession>A0A0W1A5M0</accession>
<dbReference type="SUPFAM" id="SSF52047">
    <property type="entry name" value="RNI-like"/>
    <property type="match status" value="1"/>
</dbReference>
<reference evidence="2 3" key="1">
    <citation type="submission" date="2015-11" db="EMBL/GenBank/DDBJ databases">
        <title>Genomic analysis of 38 Legionella species identifies large and diverse effector repertoires.</title>
        <authorList>
            <person name="Burstein D."/>
            <person name="Amaro F."/>
            <person name="Zusman T."/>
            <person name="Lifshitz Z."/>
            <person name="Cohen O."/>
            <person name="Gilbert J.A."/>
            <person name="Pupko T."/>
            <person name="Shuman H.A."/>
            <person name="Segal G."/>
        </authorList>
    </citation>
    <scope>NUCLEOTIDE SEQUENCE [LARGE SCALE GENOMIC DNA]</scope>
    <source>
        <strain evidence="2 3">ATCC 51914</strain>
    </source>
</reference>
<gene>
    <name evidence="2" type="primary">legL7_1</name>
    <name evidence="2" type="ORF">Lwal_2029</name>
</gene>
<evidence type="ECO:0000313" key="2">
    <source>
        <dbReference type="EMBL" id="KTD76307.1"/>
    </source>
</evidence>
<dbReference type="Gene3D" id="3.80.10.10">
    <property type="entry name" value="Ribonuclease Inhibitor"/>
    <property type="match status" value="1"/>
</dbReference>
<dbReference type="OrthoDB" id="5631716at2"/>
<comment type="caution">
    <text evidence="2">The sequence shown here is derived from an EMBL/GenBank/DDBJ whole genome shotgun (WGS) entry which is preliminary data.</text>
</comment>
<dbReference type="Proteomes" id="UP000054729">
    <property type="component" value="Unassembled WGS sequence"/>
</dbReference>
<proteinExistence type="predicted"/>
<feature type="region of interest" description="Disordered" evidence="1">
    <location>
        <begin position="258"/>
        <end position="281"/>
    </location>
</feature>
<dbReference type="AlphaFoldDB" id="A0A0W1A5M0"/>
<name>A0A0W1A5M0_9GAMM</name>
<dbReference type="InterPro" id="IPR032675">
    <property type="entry name" value="LRR_dom_sf"/>
</dbReference>
<feature type="compositionally biased region" description="Polar residues" evidence="1">
    <location>
        <begin position="264"/>
        <end position="281"/>
    </location>
</feature>
<keyword evidence="3" id="KW-1185">Reference proteome</keyword>
<organism evidence="2 3">
    <name type="scientific">Legionella waltersii</name>
    <dbReference type="NCBI Taxonomy" id="66969"/>
    <lineage>
        <taxon>Bacteria</taxon>
        <taxon>Pseudomonadati</taxon>
        <taxon>Pseudomonadota</taxon>
        <taxon>Gammaproteobacteria</taxon>
        <taxon>Legionellales</taxon>
        <taxon>Legionellaceae</taxon>
        <taxon>Legionella</taxon>
    </lineage>
</organism>
<dbReference type="EMBL" id="LNZB01000051">
    <property type="protein sequence ID" value="KTD76307.1"/>
    <property type="molecule type" value="Genomic_DNA"/>
</dbReference>
<protein>
    <submittedName>
        <fullName evidence="2">Leucine-rich repeat-containing protein</fullName>
    </submittedName>
</protein>
<dbReference type="RefSeq" id="WP_058480679.1">
    <property type="nucleotide sequence ID" value="NZ_CAAAIQ010000020.1"/>
</dbReference>
<evidence type="ECO:0000256" key="1">
    <source>
        <dbReference type="SAM" id="MobiDB-lite"/>
    </source>
</evidence>